<accession>A0A6A5Z541</accession>
<organism evidence="2 3">
    <name type="scientific">Lophiotrema nucula</name>
    <dbReference type="NCBI Taxonomy" id="690887"/>
    <lineage>
        <taxon>Eukaryota</taxon>
        <taxon>Fungi</taxon>
        <taxon>Dikarya</taxon>
        <taxon>Ascomycota</taxon>
        <taxon>Pezizomycotina</taxon>
        <taxon>Dothideomycetes</taxon>
        <taxon>Pleosporomycetidae</taxon>
        <taxon>Pleosporales</taxon>
        <taxon>Lophiotremataceae</taxon>
        <taxon>Lophiotrema</taxon>
    </lineage>
</organism>
<protein>
    <submittedName>
        <fullName evidence="2">Uncharacterized protein</fullName>
    </submittedName>
</protein>
<dbReference type="AlphaFoldDB" id="A0A6A5Z541"/>
<dbReference type="OrthoDB" id="3801238at2759"/>
<feature type="region of interest" description="Disordered" evidence="1">
    <location>
        <begin position="164"/>
        <end position="291"/>
    </location>
</feature>
<name>A0A6A5Z541_9PLEO</name>
<dbReference type="Proteomes" id="UP000799770">
    <property type="component" value="Unassembled WGS sequence"/>
</dbReference>
<evidence type="ECO:0000313" key="3">
    <source>
        <dbReference type="Proteomes" id="UP000799770"/>
    </source>
</evidence>
<keyword evidence="3" id="KW-1185">Reference proteome</keyword>
<sequence length="291" mass="31951">MPPSSRFSTYNPLSLVDDTGPDITQRLPIRPANKDISRWVASVNDETCSARSYIDDGADLLPPTRAGSIAQFGNVDSKYYQQKETAKRGYHPAVQKAVAGQINNTLRNIRVMGQFNVKGQQAVQPSIGSAGPPPGAVRVHLPKKAPAYVCHGRDSHVVVVDGPDIAIDSRPTPGLRPVAPRQSKKKSKEPTTSDIRPIAAGDVQDQQWQQPQSQPPPRHQQQQHQSKGKKNKKQKKQVQAKQLSPIAEDQDDWGFGNSDDSWTEDLDQQKKSYKAPTVEDAPGTPDDICKS</sequence>
<evidence type="ECO:0000256" key="1">
    <source>
        <dbReference type="SAM" id="MobiDB-lite"/>
    </source>
</evidence>
<proteinExistence type="predicted"/>
<dbReference type="EMBL" id="ML977327">
    <property type="protein sequence ID" value="KAF2113538.1"/>
    <property type="molecule type" value="Genomic_DNA"/>
</dbReference>
<feature type="compositionally biased region" description="Basic residues" evidence="1">
    <location>
        <begin position="226"/>
        <end position="238"/>
    </location>
</feature>
<gene>
    <name evidence="2" type="ORF">BDV96DRAFT_577993</name>
</gene>
<evidence type="ECO:0000313" key="2">
    <source>
        <dbReference type="EMBL" id="KAF2113538.1"/>
    </source>
</evidence>
<reference evidence="2" key="1">
    <citation type="journal article" date="2020" name="Stud. Mycol.">
        <title>101 Dothideomycetes genomes: a test case for predicting lifestyles and emergence of pathogens.</title>
        <authorList>
            <person name="Haridas S."/>
            <person name="Albert R."/>
            <person name="Binder M."/>
            <person name="Bloem J."/>
            <person name="Labutti K."/>
            <person name="Salamov A."/>
            <person name="Andreopoulos B."/>
            <person name="Baker S."/>
            <person name="Barry K."/>
            <person name="Bills G."/>
            <person name="Bluhm B."/>
            <person name="Cannon C."/>
            <person name="Castanera R."/>
            <person name="Culley D."/>
            <person name="Daum C."/>
            <person name="Ezra D."/>
            <person name="Gonzalez J."/>
            <person name="Henrissat B."/>
            <person name="Kuo A."/>
            <person name="Liang C."/>
            <person name="Lipzen A."/>
            <person name="Lutzoni F."/>
            <person name="Magnuson J."/>
            <person name="Mondo S."/>
            <person name="Nolan M."/>
            <person name="Ohm R."/>
            <person name="Pangilinan J."/>
            <person name="Park H.-J."/>
            <person name="Ramirez L."/>
            <person name="Alfaro M."/>
            <person name="Sun H."/>
            <person name="Tritt A."/>
            <person name="Yoshinaga Y."/>
            <person name="Zwiers L.-H."/>
            <person name="Turgeon B."/>
            <person name="Goodwin S."/>
            <person name="Spatafora J."/>
            <person name="Crous P."/>
            <person name="Grigoriev I."/>
        </authorList>
    </citation>
    <scope>NUCLEOTIDE SEQUENCE</scope>
    <source>
        <strain evidence="2">CBS 627.86</strain>
    </source>
</reference>